<dbReference type="Proteomes" id="UP000253628">
    <property type="component" value="Unassembled WGS sequence"/>
</dbReference>
<comment type="caution">
    <text evidence="1">The sequence shown here is derived from an EMBL/GenBank/DDBJ whole genome shotgun (WGS) entry which is preliminary data.</text>
</comment>
<protein>
    <submittedName>
        <fullName evidence="1">Uncharacterized protein</fullName>
    </submittedName>
</protein>
<evidence type="ECO:0000313" key="1">
    <source>
        <dbReference type="EMBL" id="RBP40973.1"/>
    </source>
</evidence>
<evidence type="ECO:0000313" key="2">
    <source>
        <dbReference type="Proteomes" id="UP000253628"/>
    </source>
</evidence>
<proteinExistence type="predicted"/>
<dbReference type="EMBL" id="QNRQ01000003">
    <property type="protein sequence ID" value="RBP40973.1"/>
    <property type="molecule type" value="Genomic_DNA"/>
</dbReference>
<organism evidence="1 2">
    <name type="scientific">Eoetvoesiella caeni</name>
    <dbReference type="NCBI Taxonomy" id="645616"/>
    <lineage>
        <taxon>Bacteria</taxon>
        <taxon>Pseudomonadati</taxon>
        <taxon>Pseudomonadota</taxon>
        <taxon>Betaproteobacteria</taxon>
        <taxon>Burkholderiales</taxon>
        <taxon>Alcaligenaceae</taxon>
        <taxon>Eoetvoesiella</taxon>
    </lineage>
</organism>
<gene>
    <name evidence="1" type="ORF">DFR37_103318</name>
</gene>
<name>A0A366HG58_9BURK</name>
<reference evidence="1 2" key="1">
    <citation type="submission" date="2018-06" db="EMBL/GenBank/DDBJ databases">
        <title>Genomic Encyclopedia of Type Strains, Phase IV (KMG-IV): sequencing the most valuable type-strain genomes for metagenomic binning, comparative biology and taxonomic classification.</title>
        <authorList>
            <person name="Goeker M."/>
        </authorList>
    </citation>
    <scope>NUCLEOTIDE SEQUENCE [LARGE SCALE GENOMIC DNA]</scope>
    <source>
        <strain evidence="1 2">DSM 25520</strain>
    </source>
</reference>
<sequence>MFRSTCMTGKVRTEHWSNNLRDIAELKSQPMKISPLAEIFLGVFKA</sequence>
<accession>A0A366HG58</accession>
<dbReference type="AlphaFoldDB" id="A0A366HG58"/>
<keyword evidence="2" id="KW-1185">Reference proteome</keyword>